<dbReference type="InterPro" id="IPR002035">
    <property type="entry name" value="VWF_A"/>
</dbReference>
<dbReference type="InterPro" id="IPR017802">
    <property type="entry name" value="VWFA-rel_acidobac-type"/>
</dbReference>
<sequence>MLSALVLASQRAQFKALPERWQRWLEEEVYPLISDEQKKAFLQLTTDAQREEFVNRLWQIWGEQVGLGASFRRIYEDRLLTCRQEFGNTTEDRARILLLHGAPTARLPVDCPEVFYPLEFWRYAYIPGIGQGVTLLFYKPYGLGRFRMWDPFETRWVLYTPNAQQALRRPTMSRLERPEFRCGNVDELLNLLASAEYWLSDPGVRQRLEHLVVESARLGKESAEQRFLAFSTLLPKDAEPLEFSPRAEVVGRRGSKGLVRFSCEVPRAGLTTTQVGEAEVVQLDVVGEVARGGEMADRFRYAFTFPADSQILPLVVERELRVGDYVLRLRVADAHGRRAGVVELPFAVRLPEESGQTVATETQARSPQEKLLTLVGPQGEGVFGVQRFTALVDASIAKVEFLLDGKSVLIKNRPPFEVELDLGPLPRLATVTAVGYDLKDREVDRAEVVLNVGRERFFVRLSPITKADQRPEGLAVSASVNVPSDQKLERVELYFNDQHLATLYSAPFSAVLPVRLGKELGYVRALAVLADGSQAEDVQLVNAPQFISTVRVQAVELPVLVLDRSGKPVEGLKKEDFEVLDEGVPQEILHFSREQDLPIRVGLAIDTSGSMENTLPEVQKVVLGFVKNLLRPKDRAFVIAFSDRPALLAPFTADFGSLERALVTLRAERETALWDAVIYGVFQFSGVRGRKALVVLTDGEDTASRAPFERALDFAQRSGVTVYTIAIGVPLTAVKARSQLSRLAKATGGEAFFLPVPPNLGPVYSQIERELRSQYLLAYSSATDAPAGTFRQVTVKVKKPGLTVRTSAGYFVE</sequence>
<dbReference type="STRING" id="1312852.EG19_09190"/>
<accession>A0A062XVB8</accession>
<reference evidence="2 3" key="1">
    <citation type="submission" date="2014-04" db="EMBL/GenBank/DDBJ databases">
        <title>The Genome Sequence of Thermoanaerobaculum aquaticum MP-01, The First Cultivated Group 23 Acidobacterium.</title>
        <authorList>
            <person name="Stamps B.W."/>
            <person name="Losey N.A."/>
            <person name="Lawson P.A."/>
            <person name="Stevenson B.S."/>
        </authorList>
    </citation>
    <scope>NUCLEOTIDE SEQUENCE [LARGE SCALE GENOMIC DNA]</scope>
    <source>
        <strain evidence="2 3">MP-01</strain>
    </source>
</reference>
<dbReference type="Pfam" id="PF00092">
    <property type="entry name" value="VWA"/>
    <property type="match status" value="1"/>
</dbReference>
<keyword evidence="3" id="KW-1185">Reference proteome</keyword>
<organism evidence="2 3">
    <name type="scientific">Thermoanaerobaculum aquaticum</name>
    <dbReference type="NCBI Taxonomy" id="1312852"/>
    <lineage>
        <taxon>Bacteria</taxon>
        <taxon>Pseudomonadati</taxon>
        <taxon>Acidobacteriota</taxon>
        <taxon>Thermoanaerobaculia</taxon>
        <taxon>Thermoanaerobaculales</taxon>
        <taxon>Thermoanaerobaculaceae</taxon>
        <taxon>Thermoanaerobaculum</taxon>
    </lineage>
</organism>
<evidence type="ECO:0000259" key="1">
    <source>
        <dbReference type="PROSITE" id="PS50234"/>
    </source>
</evidence>
<dbReference type="PROSITE" id="PS50234">
    <property type="entry name" value="VWFA"/>
    <property type="match status" value="1"/>
</dbReference>
<dbReference type="SUPFAM" id="SSF53300">
    <property type="entry name" value="vWA-like"/>
    <property type="match status" value="1"/>
</dbReference>
<dbReference type="Gene3D" id="3.40.50.410">
    <property type="entry name" value="von Willebrand factor, type A domain"/>
    <property type="match status" value="1"/>
</dbReference>
<evidence type="ECO:0000313" key="3">
    <source>
        <dbReference type="Proteomes" id="UP000027284"/>
    </source>
</evidence>
<dbReference type="AlphaFoldDB" id="A0A062XVB8"/>
<dbReference type="EMBL" id="JMFG01000004">
    <property type="protein sequence ID" value="KDA54813.1"/>
    <property type="molecule type" value="Genomic_DNA"/>
</dbReference>
<name>A0A062XVB8_9BACT</name>
<dbReference type="InterPro" id="IPR036465">
    <property type="entry name" value="vWFA_dom_sf"/>
</dbReference>
<comment type="caution">
    <text evidence="2">The sequence shown here is derived from an EMBL/GenBank/DDBJ whole genome shotgun (WGS) entry which is preliminary data.</text>
</comment>
<feature type="domain" description="VWFA" evidence="1">
    <location>
        <begin position="600"/>
        <end position="767"/>
    </location>
</feature>
<dbReference type="NCBIfam" id="TIGR03436">
    <property type="entry name" value="acidobact_VWFA"/>
    <property type="match status" value="1"/>
</dbReference>
<proteinExistence type="predicted"/>
<dbReference type="Proteomes" id="UP000027284">
    <property type="component" value="Unassembled WGS sequence"/>
</dbReference>
<evidence type="ECO:0000313" key="2">
    <source>
        <dbReference type="EMBL" id="KDA54813.1"/>
    </source>
</evidence>
<dbReference type="SMART" id="SM00327">
    <property type="entry name" value="VWA"/>
    <property type="match status" value="1"/>
</dbReference>
<protein>
    <recommendedName>
        <fullName evidence="1">VWFA domain-containing protein</fullName>
    </recommendedName>
</protein>
<gene>
    <name evidence="2" type="ORF">EG19_09190</name>
</gene>